<protein>
    <submittedName>
        <fullName evidence="1">Uncharacterized protein</fullName>
    </submittedName>
</protein>
<keyword evidence="2" id="KW-1185">Reference proteome</keyword>
<dbReference type="AlphaFoldDB" id="A0AAN8X127"/>
<proteinExistence type="predicted"/>
<reference evidence="1 2" key="1">
    <citation type="submission" date="2023-11" db="EMBL/GenBank/DDBJ databases">
        <title>Halocaridina rubra genome assembly.</title>
        <authorList>
            <person name="Smith C."/>
        </authorList>
    </citation>
    <scope>NUCLEOTIDE SEQUENCE [LARGE SCALE GENOMIC DNA]</scope>
    <source>
        <strain evidence="1">EP-1</strain>
        <tissue evidence="1">Whole</tissue>
    </source>
</reference>
<dbReference type="EMBL" id="JAXCGZ010015536">
    <property type="protein sequence ID" value="KAK7070114.1"/>
    <property type="molecule type" value="Genomic_DNA"/>
</dbReference>
<comment type="caution">
    <text evidence="1">The sequence shown here is derived from an EMBL/GenBank/DDBJ whole genome shotgun (WGS) entry which is preliminary data.</text>
</comment>
<name>A0AAN8X127_HALRR</name>
<gene>
    <name evidence="1" type="ORF">SK128_006773</name>
</gene>
<evidence type="ECO:0000313" key="1">
    <source>
        <dbReference type="EMBL" id="KAK7070114.1"/>
    </source>
</evidence>
<accession>A0AAN8X127</accession>
<dbReference type="Proteomes" id="UP001381693">
    <property type="component" value="Unassembled WGS sequence"/>
</dbReference>
<feature type="non-terminal residue" evidence="1">
    <location>
        <position position="1"/>
    </location>
</feature>
<evidence type="ECO:0000313" key="2">
    <source>
        <dbReference type="Proteomes" id="UP001381693"/>
    </source>
</evidence>
<organism evidence="1 2">
    <name type="scientific">Halocaridina rubra</name>
    <name type="common">Hawaiian red shrimp</name>
    <dbReference type="NCBI Taxonomy" id="373956"/>
    <lineage>
        <taxon>Eukaryota</taxon>
        <taxon>Metazoa</taxon>
        <taxon>Ecdysozoa</taxon>
        <taxon>Arthropoda</taxon>
        <taxon>Crustacea</taxon>
        <taxon>Multicrustacea</taxon>
        <taxon>Malacostraca</taxon>
        <taxon>Eumalacostraca</taxon>
        <taxon>Eucarida</taxon>
        <taxon>Decapoda</taxon>
        <taxon>Pleocyemata</taxon>
        <taxon>Caridea</taxon>
        <taxon>Atyoidea</taxon>
        <taxon>Atyidae</taxon>
        <taxon>Halocaridina</taxon>
    </lineage>
</organism>
<sequence>EYEEKVTHHDAEAAAYSLLPRLTPNITAKRDNSSDVMQLLKSLQKSEQCRLYHNELRWKKNELHSQ</sequence>